<dbReference type="InterPro" id="IPR024788">
    <property type="entry name" value="Malectin-like_Carb-bd_dom"/>
</dbReference>
<dbReference type="RefSeq" id="XP_060672293.1">
    <property type="nucleotide sequence ID" value="XM_060816310.1"/>
</dbReference>
<evidence type="ECO:0000256" key="13">
    <source>
        <dbReference type="ARBA" id="ARBA00023136"/>
    </source>
</evidence>
<dbReference type="Pfam" id="PF13855">
    <property type="entry name" value="LRR_8"/>
    <property type="match status" value="1"/>
</dbReference>
<dbReference type="Pfam" id="PF07714">
    <property type="entry name" value="PK_Tyr_Ser-Thr"/>
    <property type="match status" value="1"/>
</dbReference>
<evidence type="ECO:0000313" key="20">
    <source>
        <dbReference type="RefSeq" id="XP_060672293.1"/>
    </source>
</evidence>
<evidence type="ECO:0000256" key="15">
    <source>
        <dbReference type="ARBA" id="ARBA00048679"/>
    </source>
</evidence>
<evidence type="ECO:0000256" key="6">
    <source>
        <dbReference type="ARBA" id="ARBA00022692"/>
    </source>
</evidence>
<dbReference type="InterPro" id="IPR001611">
    <property type="entry name" value="Leu-rich_rpt"/>
</dbReference>
<dbReference type="PROSITE" id="PS00108">
    <property type="entry name" value="PROTEIN_KINASE_ST"/>
    <property type="match status" value="1"/>
</dbReference>
<keyword evidence="3" id="KW-0723">Serine/threonine-protein kinase</keyword>
<evidence type="ECO:0000256" key="1">
    <source>
        <dbReference type="ARBA" id="ARBA00004167"/>
    </source>
</evidence>
<keyword evidence="9 16" id="KW-0547">Nucleotide-binding</keyword>
<keyword evidence="4" id="KW-0433">Leucine-rich repeat</keyword>
<evidence type="ECO:0000256" key="10">
    <source>
        <dbReference type="ARBA" id="ARBA00022777"/>
    </source>
</evidence>
<dbReference type="InterPro" id="IPR032675">
    <property type="entry name" value="LRR_dom_sf"/>
</dbReference>
<keyword evidence="10" id="KW-0418">Kinase</keyword>
<dbReference type="PANTHER" id="PTHR45631:SF202">
    <property type="entry name" value="SENESCENCE-INDUCED RECEPTOR-LIKE SERINE_THREONINE-PROTEIN KINASE"/>
    <property type="match status" value="1"/>
</dbReference>
<keyword evidence="11 16" id="KW-0067">ATP-binding</keyword>
<keyword evidence="13" id="KW-0472">Membrane</keyword>
<dbReference type="InterPro" id="IPR008271">
    <property type="entry name" value="Ser/Thr_kinase_AS"/>
</dbReference>
<evidence type="ECO:0000259" key="18">
    <source>
        <dbReference type="PROSITE" id="PS50011"/>
    </source>
</evidence>
<evidence type="ECO:0000256" key="7">
    <source>
        <dbReference type="ARBA" id="ARBA00022729"/>
    </source>
</evidence>
<dbReference type="GeneID" id="132803405"/>
<feature type="chain" id="PRO_5046062518" description="non-specific serine/threonine protein kinase" evidence="17">
    <location>
        <begin position="26"/>
        <end position="880"/>
    </location>
</feature>
<feature type="domain" description="Protein kinase" evidence="18">
    <location>
        <begin position="576"/>
        <end position="847"/>
    </location>
</feature>
<dbReference type="SUPFAM" id="SSF56112">
    <property type="entry name" value="Protein kinase-like (PK-like)"/>
    <property type="match status" value="1"/>
</dbReference>
<dbReference type="Gene3D" id="1.10.510.10">
    <property type="entry name" value="Transferase(Phosphotransferase) domain 1"/>
    <property type="match status" value="1"/>
</dbReference>
<dbReference type="PROSITE" id="PS50011">
    <property type="entry name" value="PROTEIN_KINASE_DOM"/>
    <property type="match status" value="1"/>
</dbReference>
<evidence type="ECO:0000256" key="16">
    <source>
        <dbReference type="PROSITE-ProRule" id="PRU10141"/>
    </source>
</evidence>
<protein>
    <recommendedName>
        <fullName evidence="2">non-specific serine/threonine protein kinase</fullName>
        <ecNumber evidence="2">2.7.11.1</ecNumber>
    </recommendedName>
</protein>
<dbReference type="EC" id="2.7.11.1" evidence="2"/>
<dbReference type="Gene3D" id="3.30.200.20">
    <property type="entry name" value="Phosphorylase Kinase, domain 1"/>
    <property type="match status" value="1"/>
</dbReference>
<dbReference type="InterPro" id="IPR000719">
    <property type="entry name" value="Prot_kinase_dom"/>
</dbReference>
<dbReference type="InterPro" id="IPR011009">
    <property type="entry name" value="Kinase-like_dom_sf"/>
</dbReference>
<evidence type="ECO:0000256" key="2">
    <source>
        <dbReference type="ARBA" id="ARBA00012513"/>
    </source>
</evidence>
<keyword evidence="7 17" id="KW-0732">Signal</keyword>
<name>A0ABM4A6C8_ZIZJJ</name>
<evidence type="ECO:0000313" key="19">
    <source>
        <dbReference type="Proteomes" id="UP001652623"/>
    </source>
</evidence>
<gene>
    <name evidence="20" type="primary">LOC132803405</name>
</gene>
<keyword evidence="19" id="KW-1185">Reference proteome</keyword>
<evidence type="ECO:0000256" key="17">
    <source>
        <dbReference type="SAM" id="SignalP"/>
    </source>
</evidence>
<feature type="signal peptide" evidence="17">
    <location>
        <begin position="1"/>
        <end position="25"/>
    </location>
</feature>
<keyword evidence="6" id="KW-0812">Transmembrane</keyword>
<reference evidence="20" key="1">
    <citation type="submission" date="2025-08" db="UniProtKB">
        <authorList>
            <consortium name="RefSeq"/>
        </authorList>
    </citation>
    <scope>IDENTIFICATION</scope>
    <source>
        <tissue evidence="20">Seedling</tissue>
    </source>
</reference>
<dbReference type="PROSITE" id="PS00107">
    <property type="entry name" value="PROTEIN_KINASE_ATP"/>
    <property type="match status" value="1"/>
</dbReference>
<evidence type="ECO:0000256" key="4">
    <source>
        <dbReference type="ARBA" id="ARBA00022614"/>
    </source>
</evidence>
<dbReference type="InterPro" id="IPR001245">
    <property type="entry name" value="Ser-Thr/Tyr_kinase_cat_dom"/>
</dbReference>
<dbReference type="Gene3D" id="3.80.10.10">
    <property type="entry name" value="Ribonuclease Inhibitor"/>
    <property type="match status" value="1"/>
</dbReference>
<evidence type="ECO:0000256" key="3">
    <source>
        <dbReference type="ARBA" id="ARBA00022527"/>
    </source>
</evidence>
<feature type="binding site" evidence="16">
    <location>
        <position position="603"/>
    </location>
    <ligand>
        <name>ATP</name>
        <dbReference type="ChEBI" id="CHEBI:30616"/>
    </ligand>
</feature>
<dbReference type="InterPro" id="IPR017441">
    <property type="entry name" value="Protein_kinase_ATP_BS"/>
</dbReference>
<organism evidence="19 20">
    <name type="scientific">Ziziphus jujuba</name>
    <name type="common">Chinese jujube</name>
    <name type="synonym">Ziziphus sativa</name>
    <dbReference type="NCBI Taxonomy" id="326968"/>
    <lineage>
        <taxon>Eukaryota</taxon>
        <taxon>Viridiplantae</taxon>
        <taxon>Streptophyta</taxon>
        <taxon>Embryophyta</taxon>
        <taxon>Tracheophyta</taxon>
        <taxon>Spermatophyta</taxon>
        <taxon>Magnoliopsida</taxon>
        <taxon>eudicotyledons</taxon>
        <taxon>Gunneridae</taxon>
        <taxon>Pentapetalae</taxon>
        <taxon>rosids</taxon>
        <taxon>fabids</taxon>
        <taxon>Rosales</taxon>
        <taxon>Rhamnaceae</taxon>
        <taxon>Paliureae</taxon>
        <taxon>Ziziphus</taxon>
    </lineage>
</organism>
<sequence length="880" mass="98385">MIMLGTCKLAGFFVLFLQVLVLVRAQDQSGFISIDCGLPGNSSYKEVETGLVYVSDANFINTGESKSISSENKNKYKQHYSFVRTFPTGIRNCYRISNIANGTKYLIRASFVYENYDGLDTYPEFDLHIGANFWDTVNWKNDYIDQQKEIIHVPTQNHIHICLVNKNLGNPFVSSIELRPLSPSYYKTQRPVSLSLIERLDIGPSKGSSRYPEDVHDRLSVAYCDEDWTNISTSSTIEFDRATYRLPSVVMTTAATPKSADGSLEYRLPTDSTSTTSALYYVYMDFAEVEELQANQSREFSIFYDGVLYYEAESPIHLKASLIHTIRGIVGGRSFVISKTANSTLPPLLNAIEVYVVREFSQSETQEGDDDAITKIKSTYGMQRNWQGDPCTRDYLWEGLNCSYDGYDPPRIISVNLSSSGLTGEIPLAISNLTMLEVLDLSFNNFTGPVPEFLSQLPKLRVLNLERNNLNGSLPDQLIKKSEDGSLNLSVDQNPNLCTSVSCNNKKKKNVVVPVVASVVGISVLLLLVTTTCWFLKKKRQHGAAEVENKNSITQHGSFESTNRQFTGSEIQKITNNFHRVLGGGGFGTVYHGYIDGNQVAVKILSPSSVQGYQQFHAEVNLLMRVHHRNLTNLVGYCNDGTNLGLIYEYMANGNLQKHISVGSSRILKWEDRLRIAIEAGQGLEYLHDGCKPPIVHRDVKCTNILLNENFQAKLSDFGLSKMFPTDNKTHISTVVAGILGYLDPEYYITNWLNEKSDVYSFGVVLLEIISSRPAIAKNSDKTHISRWASSMLAKGDITSIVDKRLRGNFETNSVWRAVEIAMACVSQTSTKRPMMNQVVAGLKECLAAEKPRGLKGHETNDSIELMSLNTMSELRPLAR</sequence>
<evidence type="ECO:0000256" key="12">
    <source>
        <dbReference type="ARBA" id="ARBA00022989"/>
    </source>
</evidence>
<evidence type="ECO:0000256" key="11">
    <source>
        <dbReference type="ARBA" id="ARBA00022840"/>
    </source>
</evidence>
<dbReference type="SUPFAM" id="SSF52058">
    <property type="entry name" value="L domain-like"/>
    <property type="match status" value="1"/>
</dbReference>
<keyword evidence="8" id="KW-0677">Repeat</keyword>
<evidence type="ECO:0000256" key="14">
    <source>
        <dbReference type="ARBA" id="ARBA00047899"/>
    </source>
</evidence>
<evidence type="ECO:0000256" key="9">
    <source>
        <dbReference type="ARBA" id="ARBA00022741"/>
    </source>
</evidence>
<proteinExistence type="predicted"/>
<dbReference type="CDD" id="cd14066">
    <property type="entry name" value="STKc_IRAK"/>
    <property type="match status" value="1"/>
</dbReference>
<dbReference type="SMART" id="SM00220">
    <property type="entry name" value="S_TKc"/>
    <property type="match status" value="1"/>
</dbReference>
<dbReference type="Proteomes" id="UP001652623">
    <property type="component" value="Chromosome 1"/>
</dbReference>
<keyword evidence="12" id="KW-1133">Transmembrane helix</keyword>
<dbReference type="Pfam" id="PF12819">
    <property type="entry name" value="Malectin_like"/>
    <property type="match status" value="1"/>
</dbReference>
<evidence type="ECO:0000256" key="5">
    <source>
        <dbReference type="ARBA" id="ARBA00022679"/>
    </source>
</evidence>
<evidence type="ECO:0000256" key="8">
    <source>
        <dbReference type="ARBA" id="ARBA00022737"/>
    </source>
</evidence>
<accession>A0ABM4A6C8</accession>
<dbReference type="PANTHER" id="PTHR45631">
    <property type="entry name" value="OS07G0107800 PROTEIN-RELATED"/>
    <property type="match status" value="1"/>
</dbReference>
<keyword evidence="5" id="KW-0808">Transferase</keyword>
<comment type="catalytic activity">
    <reaction evidence="14">
        <text>L-threonyl-[protein] + ATP = O-phospho-L-threonyl-[protein] + ADP + H(+)</text>
        <dbReference type="Rhea" id="RHEA:46608"/>
        <dbReference type="Rhea" id="RHEA-COMP:11060"/>
        <dbReference type="Rhea" id="RHEA-COMP:11605"/>
        <dbReference type="ChEBI" id="CHEBI:15378"/>
        <dbReference type="ChEBI" id="CHEBI:30013"/>
        <dbReference type="ChEBI" id="CHEBI:30616"/>
        <dbReference type="ChEBI" id="CHEBI:61977"/>
        <dbReference type="ChEBI" id="CHEBI:456216"/>
        <dbReference type="EC" id="2.7.11.1"/>
    </reaction>
</comment>
<comment type="subcellular location">
    <subcellularLocation>
        <location evidence="1">Membrane</location>
        <topology evidence="1">Single-pass membrane protein</topology>
    </subcellularLocation>
</comment>
<comment type="catalytic activity">
    <reaction evidence="15">
        <text>L-seryl-[protein] + ATP = O-phospho-L-seryl-[protein] + ADP + H(+)</text>
        <dbReference type="Rhea" id="RHEA:17989"/>
        <dbReference type="Rhea" id="RHEA-COMP:9863"/>
        <dbReference type="Rhea" id="RHEA-COMP:11604"/>
        <dbReference type="ChEBI" id="CHEBI:15378"/>
        <dbReference type="ChEBI" id="CHEBI:29999"/>
        <dbReference type="ChEBI" id="CHEBI:30616"/>
        <dbReference type="ChEBI" id="CHEBI:83421"/>
        <dbReference type="ChEBI" id="CHEBI:456216"/>
        <dbReference type="EC" id="2.7.11.1"/>
    </reaction>
</comment>